<feature type="region of interest" description="Disordered" evidence="1">
    <location>
        <begin position="128"/>
        <end position="571"/>
    </location>
</feature>
<dbReference type="PROSITE" id="PS50132">
    <property type="entry name" value="RGS"/>
    <property type="match status" value="2"/>
</dbReference>
<feature type="compositionally biased region" description="Basic and acidic residues" evidence="1">
    <location>
        <begin position="1139"/>
        <end position="1148"/>
    </location>
</feature>
<feature type="region of interest" description="Disordered" evidence="1">
    <location>
        <begin position="1014"/>
        <end position="1051"/>
    </location>
</feature>
<feature type="compositionally biased region" description="Acidic residues" evidence="1">
    <location>
        <begin position="2389"/>
        <end position="2409"/>
    </location>
</feature>
<feature type="compositionally biased region" description="Basic and acidic residues" evidence="1">
    <location>
        <begin position="128"/>
        <end position="153"/>
    </location>
</feature>
<dbReference type="PANTHER" id="PTHR47079:SF1">
    <property type="entry name" value="REGULATOR OF G-PROTEIN SIGNALING PROTEIN-LIKE"/>
    <property type="match status" value="1"/>
</dbReference>
<evidence type="ECO:0000313" key="3">
    <source>
        <dbReference type="EMBL" id="PVD20512.1"/>
    </source>
</evidence>
<feature type="compositionally biased region" description="Acidic residues" evidence="1">
    <location>
        <begin position="287"/>
        <end position="304"/>
    </location>
</feature>
<feature type="compositionally biased region" description="Acidic residues" evidence="1">
    <location>
        <begin position="2735"/>
        <end position="2759"/>
    </location>
</feature>
<protein>
    <recommendedName>
        <fullName evidence="2">RGS domain-containing protein</fullName>
    </recommendedName>
</protein>
<reference evidence="3 4" key="1">
    <citation type="submission" date="2018-04" db="EMBL/GenBank/DDBJ databases">
        <title>The genome of golden apple snail Pomacea canaliculata provides insight into stress tolerance and invasive adaptation.</title>
        <authorList>
            <person name="Liu C."/>
            <person name="Liu B."/>
            <person name="Ren Y."/>
            <person name="Zhang Y."/>
            <person name="Wang H."/>
            <person name="Li S."/>
            <person name="Jiang F."/>
            <person name="Yin L."/>
            <person name="Zhang G."/>
            <person name="Qian W."/>
            <person name="Fan W."/>
        </authorList>
    </citation>
    <scope>NUCLEOTIDE SEQUENCE [LARGE SCALE GENOMIC DNA]</scope>
    <source>
        <strain evidence="3">SZHN2017</strain>
        <tissue evidence="3">Muscle</tissue>
    </source>
</reference>
<evidence type="ECO:0000256" key="1">
    <source>
        <dbReference type="SAM" id="MobiDB-lite"/>
    </source>
</evidence>
<dbReference type="SUPFAM" id="SSF48097">
    <property type="entry name" value="Regulator of G-protein signaling, RGS"/>
    <property type="match status" value="2"/>
</dbReference>
<dbReference type="Proteomes" id="UP000245119">
    <property type="component" value="Linkage Group LG12"/>
</dbReference>
<dbReference type="PANTHER" id="PTHR47079">
    <property type="entry name" value="REGULATOR OF G-PROTEIN SIGNALING PROTEIN-LIKE"/>
    <property type="match status" value="1"/>
</dbReference>
<feature type="compositionally biased region" description="Basic and acidic residues" evidence="1">
    <location>
        <begin position="2554"/>
        <end position="2564"/>
    </location>
</feature>
<evidence type="ECO:0000259" key="2">
    <source>
        <dbReference type="PROSITE" id="PS50132"/>
    </source>
</evidence>
<proteinExistence type="predicted"/>
<feature type="compositionally biased region" description="Basic and acidic residues" evidence="1">
    <location>
        <begin position="2375"/>
        <end position="2388"/>
    </location>
</feature>
<feature type="region of interest" description="Disordered" evidence="1">
    <location>
        <begin position="2729"/>
        <end position="2768"/>
    </location>
</feature>
<gene>
    <name evidence="3" type="ORF">C0Q70_18668</name>
</gene>
<feature type="region of interest" description="Disordered" evidence="1">
    <location>
        <begin position="3216"/>
        <end position="3238"/>
    </location>
</feature>
<comment type="caution">
    <text evidence="3">The sequence shown here is derived from an EMBL/GenBank/DDBJ whole genome shotgun (WGS) entry which is preliminary data.</text>
</comment>
<dbReference type="InterPro" id="IPR044926">
    <property type="entry name" value="RGS_subdomain_2"/>
</dbReference>
<evidence type="ECO:0000313" key="4">
    <source>
        <dbReference type="Proteomes" id="UP000245119"/>
    </source>
</evidence>
<feature type="region of interest" description="Disordered" evidence="1">
    <location>
        <begin position="1944"/>
        <end position="1966"/>
    </location>
</feature>
<feature type="region of interest" description="Disordered" evidence="1">
    <location>
        <begin position="2472"/>
        <end position="2643"/>
    </location>
</feature>
<feature type="compositionally biased region" description="Acidic residues" evidence="1">
    <location>
        <begin position="2492"/>
        <end position="2553"/>
    </location>
</feature>
<feature type="region of interest" description="Disordered" evidence="1">
    <location>
        <begin position="2267"/>
        <end position="2332"/>
    </location>
</feature>
<feature type="compositionally biased region" description="Basic and acidic residues" evidence="1">
    <location>
        <begin position="481"/>
        <end position="518"/>
    </location>
</feature>
<feature type="domain" description="RGS" evidence="2">
    <location>
        <begin position="2095"/>
        <end position="2149"/>
    </location>
</feature>
<name>A0A2T7NH96_POMCA</name>
<dbReference type="Gene3D" id="1.10.167.10">
    <property type="entry name" value="Regulator of G-protein Signalling 4, domain 2"/>
    <property type="match status" value="2"/>
</dbReference>
<feature type="region of interest" description="Disordered" evidence="1">
    <location>
        <begin position="1631"/>
        <end position="1703"/>
    </location>
</feature>
<keyword evidence="4" id="KW-1185">Reference proteome</keyword>
<accession>A0A2T7NH96</accession>
<feature type="compositionally biased region" description="Polar residues" evidence="1">
    <location>
        <begin position="1127"/>
        <end position="1138"/>
    </location>
</feature>
<feature type="compositionally biased region" description="Basic and acidic residues" evidence="1">
    <location>
        <begin position="1111"/>
        <end position="1122"/>
    </location>
</feature>
<dbReference type="InterPro" id="IPR053282">
    <property type="entry name" value="RGS_domain-containing"/>
</dbReference>
<feature type="compositionally biased region" description="Basic and acidic residues" evidence="1">
    <location>
        <begin position="162"/>
        <end position="205"/>
    </location>
</feature>
<feature type="compositionally biased region" description="Acidic residues" evidence="1">
    <location>
        <begin position="1019"/>
        <end position="1028"/>
    </location>
</feature>
<feature type="compositionally biased region" description="Basic and acidic residues" evidence="1">
    <location>
        <begin position="2288"/>
        <end position="2310"/>
    </location>
</feature>
<feature type="compositionally biased region" description="Basic and acidic residues" evidence="1">
    <location>
        <begin position="255"/>
        <end position="286"/>
    </location>
</feature>
<feature type="region of interest" description="Disordered" evidence="1">
    <location>
        <begin position="1064"/>
        <end position="1175"/>
    </location>
</feature>
<dbReference type="InterPro" id="IPR016137">
    <property type="entry name" value="RGS"/>
</dbReference>
<sequence>MFPQELKGQLKVVNFVEDVQDALRLKHQTERDTMVAGIIEKFIGHDTRILTFGKDKPMIVTIGGSPNMENLRSAQLSLEKQIEERWFQTYVEELKQRNLDLSFLDQQRNKEDWLQNYLLELEEKKRREAEERKKRERKKRESERKKGIREEKKQKKVKRDKRQKDTDGTVLGEGKKRREPIRDLKEIKNKKGKKEIERKESKDTAESSESSDIIEEKERFREREKTPRTKKVKTEKERQDKEDNTAEAHSLPEPAVKDKRNDNREAEKQADENKGVGDRDERKFKDQEDENEEITTEIESETETEEGKDSEAKKSKQEMMDKKKQTSEGSEQEKAPKRKSVEDDERKSQVQILKEKEEREMKEEDKRELKQENLLEEKEEREMKEEDKRELKQKNLLEKKEMKEEDKRELKQKKRQEEKEEREMKEEDKRELKQKKRLEEKEEREMKEEYKRELKQKKRQEEKEEREIKEEDKRKLKKKKRQEDEVDRLKDSVKEKEDKKADAVLRSGKKADEKDLVGRKGQTGARRRKVPSQTLQEHIKKEIHKEEDEKREVETEEESEESIASSSLEDEVKVEEKTRRITRFTLPESPASSTAVFYEFSPSVINETEKAKGIDLWRQVVNKMVEFSHSVNKPFERNLFEVFLKLQLQNAKNKLTSDKELKTIDSEGIEHAVYTRQISKYLIQVNKLPADLRFFVEANRFKKQITSHLKCSTEIGIPIEKENPILGMRAKAIIECFFQSVCEPVVQINLCSEKYAFQIIQDMHSGLSADMFYDVYLALFSLLFNMWKIFAHQWLSTTGGKWREENIKILLTSFKDPIIGDFPHPDEPSADYLHLTLSNCNNKEKDKDVKDITGSMLKFTISRGVRLLVNEAEQKKSSKLSSPKPLAINENGNNFYKVTDVKNMRDNVFFETQYQNKGKIDQSNNCPGNSDMTESHVEFPVYAKTLECRERKRDLGIGRSKVPKTCNNILQDRDCVVAMEERGLNHQPQPEPKQKGEVYSAPEACSEPKVMISKQMGGEEVEEEDSVTIEERGRKHKLKSESKQKGKTYSTPKVCSELKACSEPRVMTSEQMSGEKIEEEDNVTIEESGRKHKLKSESKQKGVSCRQQKRMTSEHMIGKNTEEEINDGTSAQKNQVPNDRSESREIQNKQKLKFRGGDKQTDNNSNQKFTKQADRDTNTLQKEMSEHGKQDNKLQAENRTFMCVSDQPEELQLLSPDFLSRSLPKLDGCLQLQDSQSVWGPGKRPFKGDYAVQLPEERLRKTEEFLAKHLHDRLFVDYFNVFLNLPVSANVENNLTRNDVVHEQCPARSRRTHHVLQVFANNLLGSVAGMYLFREHLRNSSGSKVFGCWLHVQRFRQTRNLTKRREIFHEIQQCYLHATAFHKLSNRLCKVVALLSFPVVPHSETELSARLTTDHYVPSCEVDLSSPKALGLVHRVLLEALRAYWAPCYVMHVLSTQPFTILKELFRVPGGDIILSSSELKILIGRCALFSIQDGQDLIPKHGGAQFESDEWIFSLISSSSSTLSSASSSLTRGKTGGSSFDSVHCVESSDQKLLSRLCSSFLSSERQTTLTPVEECGQPKSADLLNLPSDKGETSSAVSLLRDDKVQVEVSRHHDDTSDEELAEVCAIGELLDTGDDSNQPVYDDEDDDKSKDSKPVPLPSAARRLEPASSSLPRESLEGTTATREDTRGTSGKSKVSDELEDDDRRLRLNLTILALKEMSFKPEPMLYLNQLLRHYLFGYRHLDQEKPVTDRRTLCLLACDDLAGSPFRSYLRGQDPRLHLSYFDFWSAMRRYQQLHDLYRMGNTMNTKYGPPIASLRTQHILYMVNRFFMGSGLDAKILQYRIRINILEDMKAARWSPLINSTLDVVSNVLGIPMMQFILNDRQDFRKHAIDSGTFEVKPKQGPKDKVVIESGLPKVFNSLLKRGTEAASQGAFANRRCLSDPWREDPKHDPDGDMECLRPTDSRGTKYNGVVGVLGEQHRLLAFQFLIVLREDLPDAQVCDVASLARIVRSDYGSLHIHCPSPVKTNYLTILRPERRTFSTTWLKQSSLPQNVPLRTTFSRLSTTVNVRQLLQIRQNRESSSFVLPPKPRTFSDILADETQFQAFKKYLRGKDQAQILSFCEDVQDARRVENSSDRDMIVQKIVEYHFKAGGEVANLIKQMGLSVSGIKKGDLPALIKAQLALEKQIQDKWFQTYIHEMYTKKVQFSIQSDDKKEDWLRKYLEESLGEAKEKDKLIVKARCKRIVGQSLKNKMRMDSLKDGEEIIESQTDEQEKSEEQSEEDRAESKEEDEYKSKGEYEKRKEKSRSISQRQKKGGKSRIPSSFNENEMLRKCFEQLLRVKTKEEKLKAQEKFKQAINEWLQMQQTQGSNEAKDDSKERSKEKSEECEEEESEDEKIEYESEQENEERQEKYQSISQRQKQRGKSRTRSKDNKVLFRKYIKKLILTVTYTKEKLKVKEKFKKEVNKCLKIKQTKDSDEAKEDSKEGSIEESDEESEADSEEESDTESEDESDTESEDESDTEREDESDTESEEESEAETYYEDEEESEDESKPENEERKEKPPKRLQQGKNMGKLPTEKKDKTYLLRNENEELEGEHSEYKEKRSFPRAIKGKERGSINLRKENRELEGSPKEEELGSDDEFAEYILGDRGQLSQERNRGTKYKSLVPTTLSNIPQVRKKELVRAIPKKPIVKTRAVPQDKPAPIVEKCTEVEEKLEDSNFSLASLKVEASDEEEDGSEDQDTEGQMEEMEEMEEMEKPVSSATTIPLKRTSITKTVKESPTRILWRKVTHCLLKFTRSLRIPDERQLFEIYLKQELQKSKMRKDKSFKVLDVEGFERTVYTRQALRNLLIEVNNLPTDLRFWVEANRYKEQINSHVNYYLSVEKDEEIEDSNQFEKMDIADQLTPAAGDRPIQNSRRDILAKIENDNPILGMRARAIVECFFKSVCDPVIQVNCCTDKNASQIISNLASNGVTPDLFHDICIRLLPLLYNMWKDFSEEWLSHTDASERQEKVAQLLKVYKNPIIGDFLHPEEPSADYLHIRLSDFSLCPVNKKDVKDFVGCLLTFDIRNGTRVVYPETFKDHEEKTKHPTNQKDKGAKNCNQNLHVAKTMKNNNMKSSSKLSIVSEAASTRSSRCRNPLTCGERKQGTKNTCNSFSAERELELPITKEREQNLEKKLKGRKESDNKQTKICYGREDCQDDTESLLQKQKYSQATEGGKNGLAKRRASRDHEGTRTCLTHKLQKGKQQQAMQQYCSMKHSRFGVGQREVSRLLSPTLLSPSRPRPDGCLRVKGSQSLWGPGSRSFNDYFVEQVSRLIILLFESRKGILVHEEEQAVSGTGMTTTGYFFTEVYTASET</sequence>
<feature type="compositionally biased region" description="Basic and acidic residues" evidence="1">
    <location>
        <begin position="2580"/>
        <end position="2639"/>
    </location>
</feature>
<feature type="compositionally biased region" description="Basic and acidic residues" evidence="1">
    <location>
        <begin position="305"/>
        <end position="474"/>
    </location>
</feature>
<feature type="region of interest" description="Disordered" evidence="1">
    <location>
        <begin position="1570"/>
        <end position="1601"/>
    </location>
</feature>
<feature type="compositionally biased region" description="Basic and acidic residues" evidence="1">
    <location>
        <begin position="2472"/>
        <end position="2491"/>
    </location>
</feature>
<feature type="compositionally biased region" description="Polar residues" evidence="1">
    <location>
        <begin position="2365"/>
        <end position="2374"/>
    </location>
</feature>
<dbReference type="InterPro" id="IPR036305">
    <property type="entry name" value="RGS_sf"/>
</dbReference>
<feature type="compositionally biased region" description="Polar residues" evidence="1">
    <location>
        <begin position="1670"/>
        <end position="1684"/>
    </location>
</feature>
<feature type="compositionally biased region" description="Basic and acidic residues" evidence="1">
    <location>
        <begin position="1029"/>
        <end position="1044"/>
    </location>
</feature>
<feature type="region of interest" description="Disordered" evidence="1">
    <location>
        <begin position="983"/>
        <end position="1002"/>
    </location>
</feature>
<dbReference type="STRING" id="400727.A0A2T7NH96"/>
<feature type="compositionally biased region" description="Basic and acidic residues" evidence="1">
    <location>
        <begin position="537"/>
        <end position="553"/>
    </location>
</feature>
<feature type="domain" description="RGS" evidence="2">
    <location>
        <begin position="1321"/>
        <end position="1376"/>
    </location>
</feature>
<dbReference type="EMBL" id="PZQS01000012">
    <property type="protein sequence ID" value="PVD20512.1"/>
    <property type="molecule type" value="Genomic_DNA"/>
</dbReference>
<feature type="compositionally biased region" description="Basic and acidic residues" evidence="1">
    <location>
        <begin position="214"/>
        <end position="246"/>
    </location>
</feature>
<organism evidence="3 4">
    <name type="scientific">Pomacea canaliculata</name>
    <name type="common">Golden apple snail</name>
    <dbReference type="NCBI Taxonomy" id="400727"/>
    <lineage>
        <taxon>Eukaryota</taxon>
        <taxon>Metazoa</taxon>
        <taxon>Spiralia</taxon>
        <taxon>Lophotrochozoa</taxon>
        <taxon>Mollusca</taxon>
        <taxon>Gastropoda</taxon>
        <taxon>Caenogastropoda</taxon>
        <taxon>Architaenioglossa</taxon>
        <taxon>Ampullarioidea</taxon>
        <taxon>Ampullariidae</taxon>
        <taxon>Pomacea</taxon>
    </lineage>
</organism>
<dbReference type="OrthoDB" id="10013157at2759"/>
<feature type="region of interest" description="Disordered" evidence="1">
    <location>
        <begin position="2364"/>
        <end position="2434"/>
    </location>
</feature>